<keyword evidence="3" id="KW-1185">Reference proteome</keyword>
<feature type="transmembrane region" description="Helical" evidence="1">
    <location>
        <begin position="211"/>
        <end position="230"/>
    </location>
</feature>
<evidence type="ECO:0000256" key="1">
    <source>
        <dbReference type="SAM" id="Phobius"/>
    </source>
</evidence>
<comment type="caution">
    <text evidence="2">The sequence shown here is derived from an EMBL/GenBank/DDBJ whole genome shotgun (WGS) entry which is preliminary data.</text>
</comment>
<accession>A0ABT9JEL5</accession>
<sequence length="256" mass="26223">MARLGHLLQIASAAGFLASGALFAITRPDDPRLASPMPALDALTTGLPLPRIEGPFLPHLFLNPQNIVMWALLMSIWVAVATDALGQLTDPSEGAGRRRLAAVVRLRVWPMLVPALLLAALWPWLLEPAPRIAGVMAVAAALLAFLAAWRGVAQRRPALGFLAGWSVGLASATLAAQIAAPAGMSLAQMATLAILPAAGSGVAAQILLGRGIGVSVALIWAFCGLAMTTMGVSPMTAIAAILAIVVMAAVLVSAAS</sequence>
<gene>
    <name evidence="2" type="ORF">Q5Y72_10400</name>
</gene>
<keyword evidence="1" id="KW-1133">Transmembrane helix</keyword>
<dbReference type="Proteomes" id="UP001224997">
    <property type="component" value="Unassembled WGS sequence"/>
</dbReference>
<name>A0ABT9JEL5_9RHOB</name>
<evidence type="ECO:0000313" key="2">
    <source>
        <dbReference type="EMBL" id="MDP5307501.1"/>
    </source>
</evidence>
<feature type="transmembrane region" description="Helical" evidence="1">
    <location>
        <begin position="159"/>
        <end position="180"/>
    </location>
</feature>
<reference evidence="2 3" key="1">
    <citation type="submission" date="2023-08" db="EMBL/GenBank/DDBJ databases">
        <authorList>
            <person name="Park J.-S."/>
        </authorList>
    </citation>
    <scope>NUCLEOTIDE SEQUENCE [LARGE SCALE GENOMIC DNA]</scope>
    <source>
        <strain evidence="2 3">2205BS29-5</strain>
    </source>
</reference>
<keyword evidence="1" id="KW-0812">Transmembrane</keyword>
<dbReference type="RefSeq" id="WP_305963349.1">
    <property type="nucleotide sequence ID" value="NZ_JAVAMQ010000008.1"/>
</dbReference>
<proteinExistence type="predicted"/>
<protein>
    <submittedName>
        <fullName evidence="2">Uncharacterized protein</fullName>
    </submittedName>
</protein>
<dbReference type="EMBL" id="JAVAMQ010000008">
    <property type="protein sequence ID" value="MDP5307501.1"/>
    <property type="molecule type" value="Genomic_DNA"/>
</dbReference>
<feature type="transmembrane region" description="Helical" evidence="1">
    <location>
        <begin position="236"/>
        <end position="255"/>
    </location>
</feature>
<keyword evidence="1" id="KW-0472">Membrane</keyword>
<feature type="transmembrane region" description="Helical" evidence="1">
    <location>
        <begin position="132"/>
        <end position="152"/>
    </location>
</feature>
<feature type="transmembrane region" description="Helical" evidence="1">
    <location>
        <begin position="106"/>
        <end position="126"/>
    </location>
</feature>
<evidence type="ECO:0000313" key="3">
    <source>
        <dbReference type="Proteomes" id="UP001224997"/>
    </source>
</evidence>
<organism evidence="2 3">
    <name type="scientific">Paracoccus spongiarum</name>
    <dbReference type="NCBI Taxonomy" id="3064387"/>
    <lineage>
        <taxon>Bacteria</taxon>
        <taxon>Pseudomonadati</taxon>
        <taxon>Pseudomonadota</taxon>
        <taxon>Alphaproteobacteria</taxon>
        <taxon>Rhodobacterales</taxon>
        <taxon>Paracoccaceae</taxon>
        <taxon>Paracoccus</taxon>
    </lineage>
</organism>
<feature type="transmembrane region" description="Helical" evidence="1">
    <location>
        <begin position="67"/>
        <end position="85"/>
    </location>
</feature>